<reference evidence="2" key="1">
    <citation type="submission" date="2025-08" db="UniProtKB">
        <authorList>
            <consortium name="RefSeq"/>
        </authorList>
    </citation>
    <scope>IDENTIFICATION</scope>
    <source>
        <tissue evidence="2">Whole Larva</tissue>
    </source>
</reference>
<organism evidence="1 2">
    <name type="scientific">Nicrophorus vespilloides</name>
    <name type="common">Boreal carrion beetle</name>
    <dbReference type="NCBI Taxonomy" id="110193"/>
    <lineage>
        <taxon>Eukaryota</taxon>
        <taxon>Metazoa</taxon>
        <taxon>Ecdysozoa</taxon>
        <taxon>Arthropoda</taxon>
        <taxon>Hexapoda</taxon>
        <taxon>Insecta</taxon>
        <taxon>Pterygota</taxon>
        <taxon>Neoptera</taxon>
        <taxon>Endopterygota</taxon>
        <taxon>Coleoptera</taxon>
        <taxon>Polyphaga</taxon>
        <taxon>Staphyliniformia</taxon>
        <taxon>Silphidae</taxon>
        <taxon>Nicrophorinae</taxon>
        <taxon>Nicrophorus</taxon>
    </lineage>
</organism>
<dbReference type="InterPro" id="IPR030791">
    <property type="entry name" value="Rotatin"/>
</dbReference>
<name>A0ABM1MZK2_NICVS</name>
<dbReference type="RefSeq" id="XP_017780002.1">
    <property type="nucleotide sequence ID" value="XM_017924513.1"/>
</dbReference>
<evidence type="ECO:0000313" key="1">
    <source>
        <dbReference type="Proteomes" id="UP000695000"/>
    </source>
</evidence>
<dbReference type="Proteomes" id="UP000695000">
    <property type="component" value="Unplaced"/>
</dbReference>
<accession>A0ABM1MZK2</accession>
<sequence>MHTFEDHVLNDVDYIINVLLSHKLDDIKLEAYKLCHKRIIATVGAKLNVSKCSAPGSQILFLLRPKVLLEIITHGIVDLIPEVQNYAEDILLHIIKSKILVSDDIWQRTVEALVPNIPILLCHANKSNLGRTIMNLLDPDRSRNLNIPLCEIIRGNVGLLFCENSHIREEAVSRLCWILTSTKEENRDLLPRINNLHDRGLGFVCCVEKAIDYNKYKATQHFYQPSSLCQVMELLSSKNVEPVIRRSAITQVSVMMEDPMLHRTFLDRNGVNLLKAIMEAALTEDNYKDYPDSVIPSISILKNICLYNACVRQELSYDIDAYHFILRALFMFFTEERVKQDGSILLHLMVNASFVLGNPIKSDLSLPQIILNKIKSPFHCHAHWNTSENCLDSLNDLLSDRWTLITLQIHWNIEWFGGLEKLVELDRVTYSRNDNFDDVLKLKNNDLLSIKSTCLSHCMKQHLYCIQLAESHEVIKDQLNNLTNCVNLYTLLKDDILEDLLSMPWEKTFEKFLNTPPSSPEDNLILAQVFQFLTLLVPTLKGISGFAWIQGILKNRNHMICDLLSSEEPKEPDTKLLMHGLLDLIITCVCAEQNYLDFHIVNREDANESGSQTWSFLVEIIAEHLKFNDAQHFYNLAYLDHLLSALVHLTSHLGWSRSKPKEIANKLLEQLSLGLFEMIGAFHCGKGSSAADSLMGLSITKHLVLILNHLLGEVQHMHVKNWEEMFLGNDINGQSTLASLGALQLSRDVILRAAILHFFAGIAVSPKTVTYLVNEVTVRGMNIWESNILIVLDHEEASVVKENAAMLMTNLISHVTNKDDDCQFLSNIFPSTSRTNLTNGIKVMYDLLDGHSFFKELEITLKGLYLDKHFYSYDPTNFVLAGYQTSRNVINSSRSASSAKSSFVSTPSFIKTICMFIYNITRLSPQDGCSILQDYGLFRLFLRCISMPHSDIETTKDLALYCDIIEMNTSILQLVTFSVSKNYSCLIATCNTRDCLTTIVSLLNPKLYYVTLPQLLYLRNKMWSAIYNLIEVILENCRNEDGVKSMDAVAVLSAIISEKKQETFIQSLCESMSCRLSNDLQLSAMSSFTSLLRLDSEQESNESSSMQNLLDFTKTPRSFSEEVLEMPKKDNKLTVLQTVYFSSGGDATVEYPPDTSEMAGAELCKILLNMYDFVTLKNTSTVGKKRIVITNALMSLLSISSEAKMYALRNGFLLKLVTQLKEIYVKLSLESVECLRRVADKKRVCPVLKELELVLSLFTNFMGGQEKVKIQAVHFGLADTCHKLWIWFSVQKHLMVHAMKMLCTFTTKCPIACQSLTLTSPVAGSGPRKVTSNMCLLQAICTMVGKEMEMISKTHDLTLLQLSFHLLHNSLDIVDCRIALSKNNFLQTVTRLHPAITKRQKPWESIETLWLEFLNEFTSYVEGQTCVAKLTEVFELLMTFASSSRGNNKRLALEVLKNISFYQPNRPRLLTSGNVSMFHSLSFTFLINCFTQMLLSIYSPAS</sequence>
<dbReference type="InterPro" id="IPR011989">
    <property type="entry name" value="ARM-like"/>
</dbReference>
<dbReference type="GeneID" id="108565199"/>
<evidence type="ECO:0000313" key="2">
    <source>
        <dbReference type="RefSeq" id="XP_017780002.1"/>
    </source>
</evidence>
<dbReference type="Gene3D" id="1.25.10.10">
    <property type="entry name" value="Leucine-rich Repeat Variant"/>
    <property type="match status" value="1"/>
</dbReference>
<dbReference type="PANTHER" id="PTHR31691">
    <property type="entry name" value="ROTATIN"/>
    <property type="match status" value="1"/>
</dbReference>
<protein>
    <submittedName>
        <fullName evidence="2">Rotatin</fullName>
    </submittedName>
</protein>
<dbReference type="PANTHER" id="PTHR31691:SF1">
    <property type="entry name" value="ROTATIN"/>
    <property type="match status" value="1"/>
</dbReference>
<keyword evidence="1" id="KW-1185">Reference proteome</keyword>
<proteinExistence type="predicted"/>
<gene>
    <name evidence="2" type="primary">LOC108565199</name>
</gene>